<reference evidence="1 2" key="1">
    <citation type="submission" date="2022-03" db="EMBL/GenBank/DDBJ databases">
        <title>Parabacteroides sp. nov. isolated from swine feces.</title>
        <authorList>
            <person name="Bak J.E."/>
        </authorList>
    </citation>
    <scope>NUCLEOTIDE SEQUENCE [LARGE SCALE GENOMIC DNA]</scope>
    <source>
        <strain evidence="1 2">AGMB00274</strain>
    </source>
</reference>
<proteinExistence type="predicted"/>
<keyword evidence="2" id="KW-1185">Reference proteome</keyword>
<name>A0ABT0C0F0_9BACT</name>
<dbReference type="EMBL" id="JAKZMM010000015">
    <property type="protein sequence ID" value="MCJ2380482.1"/>
    <property type="molecule type" value="Genomic_DNA"/>
</dbReference>
<evidence type="ECO:0000313" key="1">
    <source>
        <dbReference type="EMBL" id="MCJ2380482.1"/>
    </source>
</evidence>
<dbReference type="RefSeq" id="WP_022456403.1">
    <property type="nucleotide sequence ID" value="NZ_JAKZMM010000015.1"/>
</dbReference>
<sequence length="59" mass="6678">MTTTILTFAITLLSVTGAWAYDFKVGDLCYNITDKDSKNVEVTFEQESLENNYSYLSVL</sequence>
<gene>
    <name evidence="1" type="ORF">MUN53_07650</name>
</gene>
<accession>A0ABT0C0F0</accession>
<evidence type="ECO:0000313" key="2">
    <source>
        <dbReference type="Proteomes" id="UP001165444"/>
    </source>
</evidence>
<organism evidence="1 2">
    <name type="scientific">Parabacteroides faecalis</name>
    <dbReference type="NCBI Taxonomy" id="2924040"/>
    <lineage>
        <taxon>Bacteria</taxon>
        <taxon>Pseudomonadati</taxon>
        <taxon>Bacteroidota</taxon>
        <taxon>Bacteroidia</taxon>
        <taxon>Bacteroidales</taxon>
        <taxon>Tannerellaceae</taxon>
        <taxon>Parabacteroides</taxon>
    </lineage>
</organism>
<protein>
    <submittedName>
        <fullName evidence="1">Uncharacterized protein</fullName>
    </submittedName>
</protein>
<comment type="caution">
    <text evidence="1">The sequence shown here is derived from an EMBL/GenBank/DDBJ whole genome shotgun (WGS) entry which is preliminary data.</text>
</comment>
<dbReference type="Proteomes" id="UP001165444">
    <property type="component" value="Unassembled WGS sequence"/>
</dbReference>